<dbReference type="EMBL" id="QEXV01000001">
    <property type="protein sequence ID" value="PWE18597.1"/>
    <property type="molecule type" value="Genomic_DNA"/>
</dbReference>
<dbReference type="InterPro" id="IPR032789">
    <property type="entry name" value="T2SS-T3SS_pil_N"/>
</dbReference>
<evidence type="ECO:0000256" key="1">
    <source>
        <dbReference type="RuleBase" id="RU004003"/>
    </source>
</evidence>
<organism evidence="4 5">
    <name type="scientific">Marinicauda salina</name>
    <dbReference type="NCBI Taxonomy" id="2135793"/>
    <lineage>
        <taxon>Bacteria</taxon>
        <taxon>Pseudomonadati</taxon>
        <taxon>Pseudomonadota</taxon>
        <taxon>Alphaproteobacteria</taxon>
        <taxon>Maricaulales</taxon>
        <taxon>Maricaulaceae</taxon>
        <taxon>Marinicauda</taxon>
    </lineage>
</organism>
<name>A0A2U2BX72_9PROT</name>
<proteinExistence type="inferred from homology"/>
<dbReference type="PANTHER" id="PTHR30332">
    <property type="entry name" value="PROBABLE GENERAL SECRETION PATHWAY PROTEIN D"/>
    <property type="match status" value="1"/>
</dbReference>
<evidence type="ECO:0000313" key="4">
    <source>
        <dbReference type="EMBL" id="PWE18597.1"/>
    </source>
</evidence>
<sequence length="505" mass="54115">MTKPGLKPRRSRGRFKGETMRSARQFFQTLRARCGLMLAAGALAVSGLAGAAQAQNGAPDGLEPALYNELIRLGTVQNPHVGEVVVASGKAVVLRFDQSVDEVLVGDSDVADILPLTDRSLYVLGRNTGSTSLTILNGDRHMIGSINLQVAVDLLPIKMRLHQQFPEERIEVRAVGGSVMLSGAVSDSEVSSTASEIASSYAGDRVLNTLTIRQPQQVMLAVRVAEIQRTAARSLGLSVDAFFDAGDDVDGFFSDVTNTESTSSIIGSFTEGSWSVDAVLDALEEQGVATVLAEPTLMALSGQTASFLAGGEFPVPVGTRNRDDNDVDIQIEFKEFGVRLGFTPTVLGDTINLVVEPEVSELDRQNGIEIEGIVIPGISARRATTTVELGHGQSFAIAGLISERFADQIESVPGLSRLPIIGAVGRSAAFQREETELVIIVTPYLVTPSTDAQLADPLQDFVRPNTLEMFFLGENEAGEGSSYRWMNSDRRRRDSGVDDAGYVLQ</sequence>
<dbReference type="InterPro" id="IPR001775">
    <property type="entry name" value="GspD/PilQ"/>
</dbReference>
<comment type="similarity">
    <text evidence="1">Belongs to the bacterial secretin family.</text>
</comment>
<dbReference type="InterPro" id="IPR004846">
    <property type="entry name" value="T2SS/T3SS_dom"/>
</dbReference>
<dbReference type="InterPro" id="IPR050810">
    <property type="entry name" value="Bact_Secretion_Sys_Channel"/>
</dbReference>
<dbReference type="PRINTS" id="PR00811">
    <property type="entry name" value="BCTERIALGSPD"/>
</dbReference>
<reference evidence="5" key="1">
    <citation type="submission" date="2018-05" db="EMBL/GenBank/DDBJ databases">
        <authorList>
            <person name="Liu B.-T."/>
        </authorList>
    </citation>
    <scope>NUCLEOTIDE SEQUENCE [LARGE SCALE GENOMIC DNA]</scope>
    <source>
        <strain evidence="5">WD6-1</strain>
    </source>
</reference>
<dbReference type="Pfam" id="PF13629">
    <property type="entry name" value="T2SS-T3SS_pil_N"/>
    <property type="match status" value="1"/>
</dbReference>
<comment type="caution">
    <text evidence="4">The sequence shown here is derived from an EMBL/GenBank/DDBJ whole genome shotgun (WGS) entry which is preliminary data.</text>
</comment>
<feature type="domain" description="Type II/III secretion system secretin-like" evidence="2">
    <location>
        <begin position="282"/>
        <end position="446"/>
    </location>
</feature>
<accession>A0A2U2BX72</accession>
<dbReference type="AlphaFoldDB" id="A0A2U2BX72"/>
<feature type="domain" description="Pilus formation protein N-terminal" evidence="3">
    <location>
        <begin position="84"/>
        <end position="150"/>
    </location>
</feature>
<dbReference type="PANTHER" id="PTHR30332:SF17">
    <property type="entry name" value="TYPE IV PILIATION SYSTEM PROTEIN DR_0774-RELATED"/>
    <property type="match status" value="1"/>
</dbReference>
<evidence type="ECO:0000259" key="2">
    <source>
        <dbReference type="Pfam" id="PF00263"/>
    </source>
</evidence>
<dbReference type="GO" id="GO:0015627">
    <property type="term" value="C:type II protein secretion system complex"/>
    <property type="evidence" value="ECO:0007669"/>
    <property type="project" value="TreeGrafter"/>
</dbReference>
<dbReference type="Pfam" id="PF00263">
    <property type="entry name" value="Secretin"/>
    <property type="match status" value="1"/>
</dbReference>
<dbReference type="GO" id="GO:0009306">
    <property type="term" value="P:protein secretion"/>
    <property type="evidence" value="ECO:0007669"/>
    <property type="project" value="InterPro"/>
</dbReference>
<gene>
    <name evidence="4" type="ORF">DDZ18_03055</name>
</gene>
<evidence type="ECO:0000313" key="5">
    <source>
        <dbReference type="Proteomes" id="UP000245168"/>
    </source>
</evidence>
<protein>
    <submittedName>
        <fullName evidence="4">Pilus assembly protein CpaC</fullName>
    </submittedName>
</protein>
<evidence type="ECO:0000259" key="3">
    <source>
        <dbReference type="Pfam" id="PF13629"/>
    </source>
</evidence>
<keyword evidence="5" id="KW-1185">Reference proteome</keyword>
<dbReference type="Proteomes" id="UP000245168">
    <property type="component" value="Unassembled WGS sequence"/>
</dbReference>